<reference evidence="5" key="1">
    <citation type="submission" date="2023-08" db="EMBL/GenBank/DDBJ databases">
        <authorList>
            <person name="Alioto T."/>
            <person name="Alioto T."/>
            <person name="Gomez Garrido J."/>
        </authorList>
    </citation>
    <scope>NUCLEOTIDE SEQUENCE</scope>
</reference>
<dbReference type="Proteomes" id="UP001178508">
    <property type="component" value="Chromosome 11"/>
</dbReference>
<dbReference type="GO" id="GO:0043484">
    <property type="term" value="P:regulation of RNA splicing"/>
    <property type="evidence" value="ECO:0007669"/>
    <property type="project" value="TreeGrafter"/>
</dbReference>
<dbReference type="InterPro" id="IPR052082">
    <property type="entry name" value="Myelin_sheath_structural"/>
</dbReference>
<evidence type="ECO:0000313" key="6">
    <source>
        <dbReference type="Proteomes" id="UP001178508"/>
    </source>
</evidence>
<dbReference type="PANTHER" id="PTHR23348:SF16">
    <property type="entry name" value="LEUCINE RICH REPEAT FAMILY PROTEIN"/>
    <property type="match status" value="1"/>
</dbReference>
<dbReference type="GO" id="GO:0005634">
    <property type="term" value="C:nucleus"/>
    <property type="evidence" value="ECO:0007669"/>
    <property type="project" value="UniProtKB-SubCell"/>
</dbReference>
<organism evidence="5 6">
    <name type="scientific">Xyrichtys novacula</name>
    <name type="common">Pearly razorfish</name>
    <name type="synonym">Hemipteronotus novacula</name>
    <dbReference type="NCBI Taxonomy" id="13765"/>
    <lineage>
        <taxon>Eukaryota</taxon>
        <taxon>Metazoa</taxon>
        <taxon>Chordata</taxon>
        <taxon>Craniata</taxon>
        <taxon>Vertebrata</taxon>
        <taxon>Euteleostomi</taxon>
        <taxon>Actinopterygii</taxon>
        <taxon>Neopterygii</taxon>
        <taxon>Teleostei</taxon>
        <taxon>Neoteleostei</taxon>
        <taxon>Acanthomorphata</taxon>
        <taxon>Eupercaria</taxon>
        <taxon>Labriformes</taxon>
        <taxon>Labridae</taxon>
        <taxon>Xyrichtys</taxon>
    </lineage>
</organism>
<protein>
    <submittedName>
        <fullName evidence="5">Neuroblast differentiation-associated protein AHNAK</fullName>
    </submittedName>
</protein>
<evidence type="ECO:0000256" key="2">
    <source>
        <dbReference type="ARBA" id="ARBA00023242"/>
    </source>
</evidence>
<dbReference type="EMBL" id="OY660874">
    <property type="protein sequence ID" value="CAJ1066495.1"/>
    <property type="molecule type" value="Genomic_DNA"/>
</dbReference>
<comment type="subcellular location">
    <subcellularLocation>
        <location evidence="1">Nucleus</location>
    </subcellularLocation>
</comment>
<dbReference type="PANTHER" id="PTHR23348">
    <property type="entry name" value="PERIAXIN/AHNAK"/>
    <property type="match status" value="1"/>
</dbReference>
<sequence length="1243" mass="131029">MSGERNRGISESLVLDDAEGGVVIAGITDDNIAAKSGLQAGDEIVAATIHLDHLNKNEVLNILKVLEPYDNNMKVVTKKEFNASAGLGSLGLDLKEPAEMLGLKKDLPLDTQTKAPVVSLNGLDGNIATGQGLGGEISGPALNGDLPSLNLNNSSADTGASFALPSLAVNGPDVKGDLDGTLKAPRVSVSTPQLNTSSVDIAKPEIKTGDNKFKAPKFSMPVFNASKTSSLKADTDLNTSGLSVSGPELPELGLKNPDVKLETQNVDFEAPSGKRKWLHTWKGPKIKGPNADLQSSDVNLSTPKIDGDLKAPNVDINLPKANIEGPDVDVKGPNLDTGHTHGKFHLPWKMKKAKLQTPKADLDIDPNLNTPELDVCVPKVEGEINAPNVDLKGPHLDMQAPNIDAESPSGKWDWLPWNWKKPKVHGPDVDINAEKPDLNLSSPKIDGEINGPELKGHDLDIDGPNLEPSVRFPWFQKKWKKPRLHGPKADLNADLSAHDCDLKVNGPDGNLPNVDIEVPDADVETPSGKLKFPTLRKSKFMFSGPKVNSPDVDMNCDAKGPDLSLPTPIVDVPGVDVKAPNAEIEAPSGKFKISTLKKPKWSLSGPKVDGPDVNLDASGSTPDMSFKAPKIDGEVEAPDAGLDINAPDVEGPFGKFKGFKLPKIGTLRGPKANADVAAPKLDVKTPDVELPDANIRGPNVDVDGPNLSLDSPESKLKLPKIKLPKFMGAKIKGPDVDTEIDAPNIGLPKADIDAPRHGIELNPSDLSLSGPKVKGGIDTPDLEVSGKKPGFKLPSWSIGGPKAQLPDAELNTPDLAVPGVETPGLNFSAPTIKGEIGTLNTDLNPNVDLKAPKSDYSLPKIDLNLPKAGVKSPSLDLPTADLKAPDAQLKTPDLDVDSSLGDFKFPHFKLPKFGSPDPKVEVPSVNAEVNAPQVNIAAPTADTSISIPAVDISGPKVDADIGGPTVDLKAPNVDANMEKSKLPHFKFPKFNLSGSSVKAADVDTAVDLEVSPDVTLNAPNVDGEIRPPGVDISGPSLGVSADADAELKGSSKSKGIWPFKWGRKSVSGAEEGIEVKSETDGPNVGSGVPAFKFHKLPRNSSIDGSVDGDDTLGLPNLDTEEKDYVISKGVRLPIVNTTSKTGEKVDVFERLKMAMEKVSSASTSPTDSKGEIDLKLPSAGLDVGTSVGEADSSLVRGSTFKIEKPDPILSVVAPGISTPDENDKLSLSLTNMLGLNIKDSDGD</sequence>
<evidence type="ECO:0000256" key="1">
    <source>
        <dbReference type="ARBA" id="ARBA00004123"/>
    </source>
</evidence>
<accession>A0AAV1FZZ3</accession>
<proteinExistence type="predicted"/>
<dbReference type="AlphaFoldDB" id="A0AAV1FZZ3"/>
<evidence type="ECO:0000259" key="4">
    <source>
        <dbReference type="PROSITE" id="PS50106"/>
    </source>
</evidence>
<name>A0AAV1FZZ3_XYRNO</name>
<keyword evidence="6" id="KW-1185">Reference proteome</keyword>
<keyword evidence="2" id="KW-0539">Nucleus</keyword>
<feature type="region of interest" description="Disordered" evidence="3">
    <location>
        <begin position="689"/>
        <end position="713"/>
    </location>
</feature>
<feature type="domain" description="PDZ" evidence="4">
    <location>
        <begin position="1"/>
        <end position="64"/>
    </location>
</feature>
<dbReference type="InterPro" id="IPR001478">
    <property type="entry name" value="PDZ"/>
</dbReference>
<dbReference type="GO" id="GO:0005737">
    <property type="term" value="C:cytoplasm"/>
    <property type="evidence" value="ECO:0007669"/>
    <property type="project" value="TreeGrafter"/>
</dbReference>
<evidence type="ECO:0000256" key="3">
    <source>
        <dbReference type="SAM" id="MobiDB-lite"/>
    </source>
</evidence>
<dbReference type="PROSITE" id="PS50106">
    <property type="entry name" value="PDZ"/>
    <property type="match status" value="1"/>
</dbReference>
<dbReference type="InterPro" id="IPR036034">
    <property type="entry name" value="PDZ_sf"/>
</dbReference>
<evidence type="ECO:0000313" key="5">
    <source>
        <dbReference type="EMBL" id="CAJ1066495.1"/>
    </source>
</evidence>
<dbReference type="SUPFAM" id="SSF50156">
    <property type="entry name" value="PDZ domain-like"/>
    <property type="match status" value="1"/>
</dbReference>
<gene>
    <name evidence="5" type="ORF">XNOV1_A015487</name>
</gene>
<dbReference type="Gene3D" id="2.30.42.10">
    <property type="match status" value="1"/>
</dbReference>